<evidence type="ECO:0000256" key="2">
    <source>
        <dbReference type="SAM" id="Phobius"/>
    </source>
</evidence>
<accession>A0A1H8AAD9</accession>
<evidence type="ECO:0000313" key="4">
    <source>
        <dbReference type="EMBL" id="SEM66884.1"/>
    </source>
</evidence>
<keyword evidence="2" id="KW-0472">Membrane</keyword>
<dbReference type="Gene3D" id="3.60.40.10">
    <property type="entry name" value="PPM-type phosphatase domain"/>
    <property type="match status" value="1"/>
</dbReference>
<evidence type="ECO:0000256" key="1">
    <source>
        <dbReference type="ARBA" id="ARBA00022801"/>
    </source>
</evidence>
<dbReference type="GO" id="GO:0016791">
    <property type="term" value="F:phosphatase activity"/>
    <property type="evidence" value="ECO:0007669"/>
    <property type="project" value="TreeGrafter"/>
</dbReference>
<dbReference type="SUPFAM" id="SSF81606">
    <property type="entry name" value="PP2C-like"/>
    <property type="match status" value="1"/>
</dbReference>
<dbReference type="Proteomes" id="UP000199158">
    <property type="component" value="Unassembled WGS sequence"/>
</dbReference>
<keyword evidence="5" id="KW-1185">Reference proteome</keyword>
<dbReference type="InterPro" id="IPR052016">
    <property type="entry name" value="Bact_Sigma-Reg"/>
</dbReference>
<evidence type="ECO:0000259" key="3">
    <source>
        <dbReference type="PROSITE" id="PS51746"/>
    </source>
</evidence>
<keyword evidence="1" id="KW-0378">Hydrolase</keyword>
<reference evidence="4 5" key="1">
    <citation type="submission" date="2016-10" db="EMBL/GenBank/DDBJ databases">
        <authorList>
            <person name="de Groot N.N."/>
        </authorList>
    </citation>
    <scope>NUCLEOTIDE SEQUENCE [LARGE SCALE GENOMIC DNA]</scope>
    <source>
        <strain evidence="4 5">CGMCC 1.5070</strain>
    </source>
</reference>
<proteinExistence type="predicted"/>
<dbReference type="InterPro" id="IPR036457">
    <property type="entry name" value="PPM-type-like_dom_sf"/>
</dbReference>
<dbReference type="PANTHER" id="PTHR43156:SF2">
    <property type="entry name" value="STAGE II SPORULATION PROTEIN E"/>
    <property type="match status" value="1"/>
</dbReference>
<feature type="transmembrane region" description="Helical" evidence="2">
    <location>
        <begin position="222"/>
        <end position="246"/>
    </location>
</feature>
<feature type="transmembrane region" description="Helical" evidence="2">
    <location>
        <begin position="258"/>
        <end position="283"/>
    </location>
</feature>
<gene>
    <name evidence="4" type="ORF">SAMN05216180_1183</name>
</gene>
<feature type="transmembrane region" description="Helical" evidence="2">
    <location>
        <begin position="290"/>
        <end position="308"/>
    </location>
</feature>
<dbReference type="Pfam" id="PF07228">
    <property type="entry name" value="SpoIIE"/>
    <property type="match status" value="1"/>
</dbReference>
<dbReference type="AlphaFoldDB" id="A0A1H8AAD9"/>
<organism evidence="4 5">
    <name type="scientific">Hydrogenoanaerobacterium saccharovorans</name>
    <dbReference type="NCBI Taxonomy" id="474960"/>
    <lineage>
        <taxon>Bacteria</taxon>
        <taxon>Bacillati</taxon>
        <taxon>Bacillota</taxon>
        <taxon>Clostridia</taxon>
        <taxon>Eubacteriales</taxon>
        <taxon>Oscillospiraceae</taxon>
        <taxon>Hydrogenoanaerobacterium</taxon>
    </lineage>
</organism>
<feature type="transmembrane region" description="Helical" evidence="2">
    <location>
        <begin position="113"/>
        <end position="134"/>
    </location>
</feature>
<dbReference type="PROSITE" id="PS51746">
    <property type="entry name" value="PPM_2"/>
    <property type="match status" value="1"/>
</dbReference>
<name>A0A1H8AAD9_9FIRM</name>
<protein>
    <submittedName>
        <fullName evidence="4">Stage II sporulation protein E</fullName>
    </submittedName>
</protein>
<evidence type="ECO:0000313" key="5">
    <source>
        <dbReference type="Proteomes" id="UP000199158"/>
    </source>
</evidence>
<sequence>MKAGTQRIGTSFGSRLKQALAAKSSWIENGICAAVAFVMANAFLFNTMAPFGVSFAASVKRENSLAAAAGAILGYTFSYNPTSNIKYIIAVVLMVAASWVISDTRLSKYRGFAVPIVALISVLIADLAVFSLGGLTLYDAVLSASEASLAAGTTFFMMRSLTVAEHRENLLCLNNSDISCLIITFAIAMMALGSFLIAGLSVGRIVAVVIILMCAKYGHEAAGAVAGVTAGAAMGLLGSSFTYLAAAYGFGGLVAGMFANFGSFGCAVIFVIVNGIVSLVLGGQFEVMNSMYEVFAASVLFVVIPTSWTDKLMLARRSKTEAVTQTAKDIMLSKLHFASQALSDISTTTQQVSGKLMTMQSVDIGTVYSKSVDSACRRCKQRGECWGGDFSASMDSMNHFGGVLKRKGKITEQDFTGRLAEMCVRKPEMVLAVNAEYSLFAQRQGSRQKVSQIRGVVTDQFEGMSMMLGSLATELSEIYEIDNRKNRCIVDMFMRYKTELSAASSYEDKFGRLYVEVTLPSFKLARLPVAEITAELSDLCETTFDLPAIQEAEGTAKLMFAEKANLSAEFGRAQIPYGNSKLCGDCCDFFLDNRGRAHMIVSDGMGSGGKAAIDAAMTVSLLTKLINAGFEFDAALKMVNSALLVKSNEESLSTIDLACVDLYTGKAEFLKAGAAPTFVLRSGTVGKVESMSMPAGILRGVEFEKSTMTLREGDIIVMISDGVILTGIDWMYPQIKLSKSLSAQELAQEIANTAKVRRVDNHDDDITVAVMKLSKGV</sequence>
<feature type="transmembrane region" description="Helical" evidence="2">
    <location>
        <begin position="84"/>
        <end position="101"/>
    </location>
</feature>
<dbReference type="PANTHER" id="PTHR43156">
    <property type="entry name" value="STAGE II SPORULATION PROTEIN E-RELATED"/>
    <property type="match status" value="1"/>
</dbReference>
<dbReference type="EMBL" id="FOCG01000001">
    <property type="protein sequence ID" value="SEM66884.1"/>
    <property type="molecule type" value="Genomic_DNA"/>
</dbReference>
<feature type="domain" description="PPM-type phosphatase" evidence="3">
    <location>
        <begin position="569"/>
        <end position="773"/>
    </location>
</feature>
<dbReference type="InterPro" id="IPR001932">
    <property type="entry name" value="PPM-type_phosphatase-like_dom"/>
</dbReference>
<keyword evidence="2" id="KW-0812">Transmembrane</keyword>
<dbReference type="OrthoDB" id="9763774at2"/>
<feature type="transmembrane region" description="Helical" evidence="2">
    <location>
        <begin position="26"/>
        <end position="45"/>
    </location>
</feature>
<dbReference type="STRING" id="474960.SAMN05216180_1183"/>
<dbReference type="RefSeq" id="WP_092752589.1">
    <property type="nucleotide sequence ID" value="NZ_FOCG01000001.1"/>
</dbReference>
<dbReference type="InterPro" id="IPR045768">
    <property type="entry name" value="SpoIIE_N"/>
</dbReference>
<dbReference type="SMART" id="SM00331">
    <property type="entry name" value="PP2C_SIG"/>
    <property type="match status" value="1"/>
</dbReference>
<dbReference type="Pfam" id="PF19732">
    <property type="entry name" value="SpoIIE_N"/>
    <property type="match status" value="1"/>
</dbReference>
<keyword evidence="2" id="KW-1133">Transmembrane helix</keyword>